<gene>
    <name evidence="1" type="ORF">LMG3431_02329</name>
</gene>
<accession>A0A6S6YZA8</accession>
<sequence length="58" mass="6393">MMAVTLPLMPEKSSVLLLFSSSSLRTQTPLSSFMPWRTSIVVTADVELLLKTKVLSLP</sequence>
<reference evidence="1 2" key="1">
    <citation type="submission" date="2020-04" db="EMBL/GenBank/DDBJ databases">
        <authorList>
            <person name="De Canck E."/>
        </authorList>
    </citation>
    <scope>NUCLEOTIDE SEQUENCE [LARGE SCALE GENOMIC DNA]</scope>
    <source>
        <strain evidence="1 2">LMG 3431</strain>
    </source>
</reference>
<evidence type="ECO:0000313" key="2">
    <source>
        <dbReference type="Proteomes" id="UP000494108"/>
    </source>
</evidence>
<proteinExistence type="predicted"/>
<name>A0A6S6YZA8_9BURK</name>
<evidence type="ECO:0000313" key="1">
    <source>
        <dbReference type="EMBL" id="CAB3643526.1"/>
    </source>
</evidence>
<protein>
    <submittedName>
        <fullName evidence="1">Uncharacterized protein</fullName>
    </submittedName>
</protein>
<keyword evidence="2" id="KW-1185">Reference proteome</keyword>
<dbReference type="AlphaFoldDB" id="A0A6S6YZA8"/>
<dbReference type="Proteomes" id="UP000494108">
    <property type="component" value="Unassembled WGS sequence"/>
</dbReference>
<dbReference type="EMBL" id="CADIJX010000002">
    <property type="protein sequence ID" value="CAB3643526.1"/>
    <property type="molecule type" value="Genomic_DNA"/>
</dbReference>
<organism evidence="1 2">
    <name type="scientific">Achromobacter pestifer</name>
    <dbReference type="NCBI Taxonomy" id="1353889"/>
    <lineage>
        <taxon>Bacteria</taxon>
        <taxon>Pseudomonadati</taxon>
        <taxon>Pseudomonadota</taxon>
        <taxon>Betaproteobacteria</taxon>
        <taxon>Burkholderiales</taxon>
        <taxon>Alcaligenaceae</taxon>
        <taxon>Achromobacter</taxon>
    </lineage>
</organism>